<comment type="caution">
    <text evidence="1">The sequence shown here is derived from an EMBL/GenBank/DDBJ whole genome shotgun (WGS) entry which is preliminary data.</text>
</comment>
<protein>
    <submittedName>
        <fullName evidence="1">Uncharacterized protein</fullName>
    </submittedName>
</protein>
<evidence type="ECO:0000313" key="2">
    <source>
        <dbReference type="Proteomes" id="UP000828390"/>
    </source>
</evidence>
<proteinExistence type="predicted"/>
<accession>A0A9D4CS01</accession>
<evidence type="ECO:0000313" key="1">
    <source>
        <dbReference type="EMBL" id="KAH3729278.1"/>
    </source>
</evidence>
<sequence length="53" mass="5832">MEIIPWRSLKPRKNPPFIVMPTLVVPLREGERLTVAGEGVDEDDLDTLAGGDS</sequence>
<keyword evidence="2" id="KW-1185">Reference proteome</keyword>
<reference evidence="1" key="1">
    <citation type="journal article" date="2019" name="bioRxiv">
        <title>The Genome of the Zebra Mussel, Dreissena polymorpha: A Resource for Invasive Species Research.</title>
        <authorList>
            <person name="McCartney M.A."/>
            <person name="Auch B."/>
            <person name="Kono T."/>
            <person name="Mallez S."/>
            <person name="Zhang Y."/>
            <person name="Obille A."/>
            <person name="Becker A."/>
            <person name="Abrahante J.E."/>
            <person name="Garbe J."/>
            <person name="Badalamenti J.P."/>
            <person name="Herman A."/>
            <person name="Mangelson H."/>
            <person name="Liachko I."/>
            <person name="Sullivan S."/>
            <person name="Sone E.D."/>
            <person name="Koren S."/>
            <person name="Silverstein K.A.T."/>
            <person name="Beckman K.B."/>
            <person name="Gohl D.M."/>
        </authorList>
    </citation>
    <scope>NUCLEOTIDE SEQUENCE</scope>
    <source>
        <strain evidence="1">Duluth1</strain>
        <tissue evidence="1">Whole animal</tissue>
    </source>
</reference>
<dbReference type="Proteomes" id="UP000828390">
    <property type="component" value="Unassembled WGS sequence"/>
</dbReference>
<dbReference type="AlphaFoldDB" id="A0A9D4CS01"/>
<reference evidence="1" key="2">
    <citation type="submission" date="2020-11" db="EMBL/GenBank/DDBJ databases">
        <authorList>
            <person name="McCartney M.A."/>
            <person name="Auch B."/>
            <person name="Kono T."/>
            <person name="Mallez S."/>
            <person name="Becker A."/>
            <person name="Gohl D.M."/>
            <person name="Silverstein K.A.T."/>
            <person name="Koren S."/>
            <person name="Bechman K.B."/>
            <person name="Herman A."/>
            <person name="Abrahante J.E."/>
            <person name="Garbe J."/>
        </authorList>
    </citation>
    <scope>NUCLEOTIDE SEQUENCE</scope>
    <source>
        <strain evidence="1">Duluth1</strain>
        <tissue evidence="1">Whole animal</tissue>
    </source>
</reference>
<dbReference type="EMBL" id="JAIWYP010000012">
    <property type="protein sequence ID" value="KAH3729278.1"/>
    <property type="molecule type" value="Genomic_DNA"/>
</dbReference>
<organism evidence="1 2">
    <name type="scientific">Dreissena polymorpha</name>
    <name type="common">Zebra mussel</name>
    <name type="synonym">Mytilus polymorpha</name>
    <dbReference type="NCBI Taxonomy" id="45954"/>
    <lineage>
        <taxon>Eukaryota</taxon>
        <taxon>Metazoa</taxon>
        <taxon>Spiralia</taxon>
        <taxon>Lophotrochozoa</taxon>
        <taxon>Mollusca</taxon>
        <taxon>Bivalvia</taxon>
        <taxon>Autobranchia</taxon>
        <taxon>Heteroconchia</taxon>
        <taxon>Euheterodonta</taxon>
        <taxon>Imparidentia</taxon>
        <taxon>Neoheterodontei</taxon>
        <taxon>Myida</taxon>
        <taxon>Dreissenoidea</taxon>
        <taxon>Dreissenidae</taxon>
        <taxon>Dreissena</taxon>
    </lineage>
</organism>
<name>A0A9D4CS01_DREPO</name>
<gene>
    <name evidence="1" type="ORF">DPMN_055245</name>
</gene>